<sequence length="166" mass="19096">MGRRGAGRRLNDQERMEILDIMAREAKVKNVDLAKRYGVSEGAIRKLKQIKDTIRERYHMGNEANRDKRKRGGFVRNAKFEQELYEWICRMRETQAFQLMPLTQTAVRQQAMVLAKKYESMANFKASPGWFARFCSRHRLDPPAHHHSALTPGDSPSFAAAVGDTS</sequence>
<evidence type="ECO:0000259" key="3">
    <source>
        <dbReference type="PROSITE" id="PS51253"/>
    </source>
</evidence>
<reference evidence="4" key="1">
    <citation type="submission" date="2021-12" db="EMBL/GenBank/DDBJ databases">
        <title>Prjna785345.</title>
        <authorList>
            <person name="Rujirawat T."/>
            <person name="Krajaejun T."/>
        </authorList>
    </citation>
    <scope>NUCLEOTIDE SEQUENCE</scope>
    <source>
        <strain evidence="4">Pi057C3</strain>
    </source>
</reference>
<keyword evidence="5" id="KW-1185">Reference proteome</keyword>
<accession>A0AAD5QCH6</accession>
<dbReference type="Pfam" id="PF03221">
    <property type="entry name" value="HTH_Tnp_Tc5"/>
    <property type="match status" value="1"/>
</dbReference>
<dbReference type="PANTHER" id="PTHR19303:SF57">
    <property type="entry name" value="HTH CENPB-TYPE DOMAIN-CONTAINING PROTEIN"/>
    <property type="match status" value="1"/>
</dbReference>
<evidence type="ECO:0000256" key="2">
    <source>
        <dbReference type="SAM" id="MobiDB-lite"/>
    </source>
</evidence>
<feature type="domain" description="HTH CENPB-type" evidence="3">
    <location>
        <begin position="68"/>
        <end position="144"/>
    </location>
</feature>
<evidence type="ECO:0000256" key="1">
    <source>
        <dbReference type="ARBA" id="ARBA00023125"/>
    </source>
</evidence>
<comment type="caution">
    <text evidence="4">The sequence shown here is derived from an EMBL/GenBank/DDBJ whole genome shotgun (WGS) entry which is preliminary data.</text>
</comment>
<dbReference type="InterPro" id="IPR006600">
    <property type="entry name" value="HTH_CenpB_DNA-bd_dom"/>
</dbReference>
<gene>
    <name evidence="4" type="ORF">P43SY_005541</name>
</gene>
<dbReference type="PROSITE" id="PS51253">
    <property type="entry name" value="HTH_CENPB"/>
    <property type="match status" value="1"/>
</dbReference>
<dbReference type="Gene3D" id="1.10.10.60">
    <property type="entry name" value="Homeodomain-like"/>
    <property type="match status" value="1"/>
</dbReference>
<protein>
    <recommendedName>
        <fullName evidence="3">HTH CENPB-type domain-containing protein</fullName>
    </recommendedName>
</protein>
<dbReference type="AlphaFoldDB" id="A0AAD5QCH6"/>
<dbReference type="InterPro" id="IPR009057">
    <property type="entry name" value="Homeodomain-like_sf"/>
</dbReference>
<dbReference type="EMBL" id="JAKCXM010000060">
    <property type="protein sequence ID" value="KAJ0404583.1"/>
    <property type="molecule type" value="Genomic_DNA"/>
</dbReference>
<dbReference type="Proteomes" id="UP001209570">
    <property type="component" value="Unassembled WGS sequence"/>
</dbReference>
<dbReference type="SUPFAM" id="SSF46689">
    <property type="entry name" value="Homeodomain-like"/>
    <property type="match status" value="1"/>
</dbReference>
<keyword evidence="1" id="KW-0238">DNA-binding</keyword>
<dbReference type="GO" id="GO:0005634">
    <property type="term" value="C:nucleus"/>
    <property type="evidence" value="ECO:0007669"/>
    <property type="project" value="TreeGrafter"/>
</dbReference>
<organism evidence="4 5">
    <name type="scientific">Pythium insidiosum</name>
    <name type="common">Pythiosis disease agent</name>
    <dbReference type="NCBI Taxonomy" id="114742"/>
    <lineage>
        <taxon>Eukaryota</taxon>
        <taxon>Sar</taxon>
        <taxon>Stramenopiles</taxon>
        <taxon>Oomycota</taxon>
        <taxon>Peronosporomycetes</taxon>
        <taxon>Pythiales</taxon>
        <taxon>Pythiaceae</taxon>
        <taxon>Pythium</taxon>
    </lineage>
</organism>
<dbReference type="InterPro" id="IPR050863">
    <property type="entry name" value="CenT-Element_Derived"/>
</dbReference>
<evidence type="ECO:0000313" key="5">
    <source>
        <dbReference type="Proteomes" id="UP001209570"/>
    </source>
</evidence>
<feature type="region of interest" description="Disordered" evidence="2">
    <location>
        <begin position="143"/>
        <end position="166"/>
    </location>
</feature>
<name>A0AAD5QCH6_PYTIN</name>
<dbReference type="GO" id="GO:0003677">
    <property type="term" value="F:DNA binding"/>
    <property type="evidence" value="ECO:0007669"/>
    <property type="project" value="UniProtKB-KW"/>
</dbReference>
<dbReference type="PANTHER" id="PTHR19303">
    <property type="entry name" value="TRANSPOSON"/>
    <property type="match status" value="1"/>
</dbReference>
<evidence type="ECO:0000313" key="4">
    <source>
        <dbReference type="EMBL" id="KAJ0404583.1"/>
    </source>
</evidence>
<proteinExistence type="predicted"/>